<evidence type="ECO:0000313" key="1">
    <source>
        <dbReference type="EMBL" id="MCS2161679.1"/>
    </source>
</evidence>
<protein>
    <submittedName>
        <fullName evidence="1">Ead/Ea22-like family protein</fullName>
    </submittedName>
</protein>
<accession>A0ABT2E1B4</accession>
<dbReference type="EMBL" id="JALIGE010000073">
    <property type="protein sequence ID" value="MCS2161679.1"/>
    <property type="molecule type" value="Genomic_DNA"/>
</dbReference>
<sequence>MSMTKTDKQALRDNANSIIGILENIAGYEPSDIDGDNVELRFEDECGVDTGCDVSIVDQSQKTADVMRALLDELEAKDKRIAEQAMLLEGSDAILADYAETLDCAGDTDSILAGIVELQSRAEAAEKRIANPDQWTRDIEETLIAATDRNTELEARIAELEAKPANPINFKEGADADYCRLWAWNEIKKELISEEWTVGDNCNYYGFFCWGWDSRRQFNEQRAAGIALDTGE</sequence>
<reference evidence="1 2" key="1">
    <citation type="submission" date="2022-04" db="EMBL/GenBank/DDBJ databases">
        <title>Proposal of a three novel species of Scandinavium, Scandinavium hiltneri, Scandinavium manionii, Scandinavium tedordense.</title>
        <authorList>
            <person name="Maddock D.W."/>
            <person name="Brady C.L."/>
            <person name="Denman S."/>
            <person name="Arnold D."/>
        </authorList>
    </citation>
    <scope>NUCLEOTIDE SEQUENCE [LARGE SCALE GENOMIC DNA]</scope>
    <source>
        <strain evidence="1 2">H11S7</strain>
    </source>
</reference>
<comment type="caution">
    <text evidence="1">The sequence shown here is derived from an EMBL/GenBank/DDBJ whole genome shotgun (WGS) entry which is preliminary data.</text>
</comment>
<keyword evidence="2" id="KW-1185">Reference proteome</keyword>
<name>A0ABT2E1B4_9ENTR</name>
<organism evidence="1 2">
    <name type="scientific">Scandinavium hiltneri</name>
    <dbReference type="NCBI Taxonomy" id="2926519"/>
    <lineage>
        <taxon>Bacteria</taxon>
        <taxon>Pseudomonadati</taxon>
        <taxon>Pseudomonadota</taxon>
        <taxon>Gammaproteobacteria</taxon>
        <taxon>Enterobacterales</taxon>
        <taxon>Enterobacteriaceae</taxon>
        <taxon>Scandinavium</taxon>
    </lineage>
</organism>
<proteinExistence type="predicted"/>
<gene>
    <name evidence="1" type="ORF">MUU47_11230</name>
</gene>
<dbReference type="RefSeq" id="WP_258988285.1">
    <property type="nucleotide sequence ID" value="NZ_JALIGE010000073.1"/>
</dbReference>
<dbReference type="Proteomes" id="UP001205357">
    <property type="component" value="Unassembled WGS sequence"/>
</dbReference>
<evidence type="ECO:0000313" key="2">
    <source>
        <dbReference type="Proteomes" id="UP001205357"/>
    </source>
</evidence>